<reference evidence="2" key="2">
    <citation type="submission" date="2021-08" db="EMBL/GenBank/DDBJ databases">
        <authorList>
            <person name="Eriksson T."/>
        </authorList>
    </citation>
    <scope>NUCLEOTIDE SEQUENCE</scope>
    <source>
        <strain evidence="2">Stoneville</strain>
        <tissue evidence="2">Whole head</tissue>
    </source>
</reference>
<feature type="compositionally biased region" description="Polar residues" evidence="1">
    <location>
        <begin position="270"/>
        <end position="282"/>
    </location>
</feature>
<proteinExistence type="predicted"/>
<dbReference type="GO" id="GO:0071897">
    <property type="term" value="P:DNA biosynthetic process"/>
    <property type="evidence" value="ECO:0007669"/>
    <property type="project" value="UniProtKB-ARBA"/>
</dbReference>
<evidence type="ECO:0000256" key="1">
    <source>
        <dbReference type="SAM" id="MobiDB-lite"/>
    </source>
</evidence>
<keyword evidence="3" id="KW-1185">Reference proteome</keyword>
<dbReference type="PANTHER" id="PTHR47331:SF5">
    <property type="entry name" value="RIBONUCLEASE H"/>
    <property type="match status" value="1"/>
</dbReference>
<dbReference type="PANTHER" id="PTHR47331">
    <property type="entry name" value="PHD-TYPE DOMAIN-CONTAINING PROTEIN"/>
    <property type="match status" value="1"/>
</dbReference>
<dbReference type="InterPro" id="IPR043502">
    <property type="entry name" value="DNA/RNA_pol_sf"/>
</dbReference>
<dbReference type="Pfam" id="PF05380">
    <property type="entry name" value="Peptidase_A17"/>
    <property type="match status" value="1"/>
</dbReference>
<feature type="region of interest" description="Disordered" evidence="1">
    <location>
        <begin position="261"/>
        <end position="320"/>
    </location>
</feature>
<dbReference type="InterPro" id="IPR008042">
    <property type="entry name" value="Retrotrans_Pao"/>
</dbReference>
<protein>
    <recommendedName>
        <fullName evidence="4">Peptidase A2 domain-containing protein</fullName>
    </recommendedName>
</protein>
<accession>A0A8J6H744</accession>
<dbReference type="Pfam" id="PF03564">
    <property type="entry name" value="DUF1759"/>
    <property type="match status" value="1"/>
</dbReference>
<name>A0A8J6H744_TENMO</name>
<gene>
    <name evidence="2" type="ORF">GEV33_014229</name>
</gene>
<reference evidence="2" key="1">
    <citation type="journal article" date="2020" name="J Insects Food Feed">
        <title>The yellow mealworm (Tenebrio molitor) genome: a resource for the emerging insects as food and feed industry.</title>
        <authorList>
            <person name="Eriksson T."/>
            <person name="Andere A."/>
            <person name="Kelstrup H."/>
            <person name="Emery V."/>
            <person name="Picard C."/>
        </authorList>
    </citation>
    <scope>NUCLEOTIDE SEQUENCE</scope>
    <source>
        <strain evidence="2">Stoneville</strain>
        <tissue evidence="2">Whole head</tissue>
    </source>
</reference>
<evidence type="ECO:0000313" key="2">
    <source>
        <dbReference type="EMBL" id="KAH0808562.1"/>
    </source>
</evidence>
<comment type="caution">
    <text evidence="2">The sequence shown here is derived from an EMBL/GenBank/DDBJ whole genome shotgun (WGS) entry which is preliminary data.</text>
</comment>
<evidence type="ECO:0008006" key="4">
    <source>
        <dbReference type="Google" id="ProtNLM"/>
    </source>
</evidence>
<dbReference type="Proteomes" id="UP000719412">
    <property type="component" value="Unassembled WGS sequence"/>
</dbReference>
<dbReference type="InterPro" id="IPR005312">
    <property type="entry name" value="DUF1759"/>
</dbReference>
<organism evidence="2 3">
    <name type="scientific">Tenebrio molitor</name>
    <name type="common">Yellow mealworm beetle</name>
    <dbReference type="NCBI Taxonomy" id="7067"/>
    <lineage>
        <taxon>Eukaryota</taxon>
        <taxon>Metazoa</taxon>
        <taxon>Ecdysozoa</taxon>
        <taxon>Arthropoda</taxon>
        <taxon>Hexapoda</taxon>
        <taxon>Insecta</taxon>
        <taxon>Pterygota</taxon>
        <taxon>Neoptera</taxon>
        <taxon>Endopterygota</taxon>
        <taxon>Coleoptera</taxon>
        <taxon>Polyphaga</taxon>
        <taxon>Cucujiformia</taxon>
        <taxon>Tenebrionidae</taxon>
        <taxon>Tenebrio</taxon>
    </lineage>
</organism>
<dbReference type="AlphaFoldDB" id="A0A8J6H744"/>
<dbReference type="EMBL" id="JABDTM020028670">
    <property type="protein sequence ID" value="KAH0808562.1"/>
    <property type="molecule type" value="Genomic_DNA"/>
</dbReference>
<feature type="compositionally biased region" description="Low complexity" evidence="1">
    <location>
        <begin position="298"/>
        <end position="318"/>
    </location>
</feature>
<sequence length="1150" mass="128027">MLNETWEKFEADHEKLLTSKTDVSKDLEYFKNDAYQTTMHVYVSGKAALRTRIVDLESAHHPPTGAKLANSSLLAPTHARPALPGINIEPFSGDIRDWRPFQDLFVSLVGESPTLSNVEKMHYLTSSLRGNAARLIGNLPVCGDSFKTAWDLLTKRYENKRLLITAQLDKLFSLKRIENSSAKELNDLLNTTSEAVNALRALDSPVDQWDQLLVHLLVQKLDIRTREDWEFSLGTNTDFPSYEQLAQYLSACARAQESIEGYGTPRKPSAKTTQITPTQSSHQKGKPAHVHVAQQQKSESASSSNSSPSPDGSPVVSTDPKKNCACCSKPHFIVFCPIFRQYDSKERLDWKRILKINASTQTDLDTARLKTSQPAVVPSTQIRSSHSATATRPAVILATSQADIYSPSGATHRIRLLIDPGSEVTLIAEQLVNKLHFQRRSSTIPILGVGSVSPGRTTGIVSCQLKSTHSEAQVHVDAHVLPQLTAQIPSVAVPKQQWKHLKNLDLADPDFNHPGPIDLLIGADSCAAVISSPGVLIGGPSEPVGLHTVFGCVLFGKVSSPSQQSSQQSLHVISNDNLQESLSKFWIQEEVPTSSQENLTQAEAACEDHFIRTHSRDSSGRYNVRLPLIGDISTLGNSKEKAQRCLRRLLTQLSRNKNLHQRYSDFMSEYESLGHMVPVPSDAPEPPHAYYLPHHGVIREDSKTTKLRVVFNGSSKSSTGVSLNDISHTGQKLQSDIFDVLLWLRHHKCVFTTDVSKMFRQMVVHPDDRPLQQIIWHNHQGQEQVFELTTVTYETRSAPFLSGRVLQQLATDEGEKFPQAAELLKKGTDVDDIGGGADSLEQLNAIAEELTAMCKTACLPLAKWKSNHPDFIMTSSEPSSEQSHSFEDLTTKILGISWQCKPDTFTFKGNLNTHNTCTKRAMLSEIAQLFDPLGLISPVVIQAKILMQQLWLEKVNWDDTLTPEIINKWQELRQDLQRLSQLQIPRWLKLHSEISSAQIHGFSDASQLAMAAVVYIRVTNQDSSSIVTLVCSKTKVAPLKRLTIPRLELSAAALLAKLVKRVQVTLELQKVPVFTWTDSSATLAWIKSNPMRWKEFVGNRGSRTRLTVHHGASVHLNSFIIHYGGQDLRGYLNRQSSGHRRYPQKISTTT</sequence>
<evidence type="ECO:0000313" key="3">
    <source>
        <dbReference type="Proteomes" id="UP000719412"/>
    </source>
</evidence>
<dbReference type="SUPFAM" id="SSF56672">
    <property type="entry name" value="DNA/RNA polymerases"/>
    <property type="match status" value="1"/>
</dbReference>